<dbReference type="AlphaFoldDB" id="K5BIH5"/>
<feature type="signal peptide" evidence="1">
    <location>
        <begin position="1"/>
        <end position="28"/>
    </location>
</feature>
<evidence type="ECO:0008006" key="4">
    <source>
        <dbReference type="Google" id="ProtNLM"/>
    </source>
</evidence>
<feature type="chain" id="PRO_5003881394" description="Secreted protein" evidence="1">
    <location>
        <begin position="29"/>
        <end position="134"/>
    </location>
</feature>
<dbReference type="Proteomes" id="UP000006265">
    <property type="component" value="Unassembled WGS sequence"/>
</dbReference>
<evidence type="ECO:0000256" key="1">
    <source>
        <dbReference type="SAM" id="SignalP"/>
    </source>
</evidence>
<gene>
    <name evidence="2" type="ORF">C731_4673</name>
</gene>
<protein>
    <recommendedName>
        <fullName evidence="4">Secreted protein</fullName>
    </recommendedName>
</protein>
<dbReference type="STRING" id="1122247.GCA_000379865_02889"/>
<evidence type="ECO:0000313" key="3">
    <source>
        <dbReference type="Proteomes" id="UP000006265"/>
    </source>
</evidence>
<proteinExistence type="predicted"/>
<dbReference type="PATRIC" id="fig|1122247.3.peg.4475"/>
<keyword evidence="1" id="KW-0732">Signal</keyword>
<sequence length="134" mass="13850">MLRSITRLTAAAALPIAALLSSAGPAVAVPQPFCEFAVSPPQVVDVSGNPMVTATVQPSRCDRSTAYQSVVCIQVEGGSGPGQCKRNNGILAAEVYYAPYRAGSTYVVTGRGCFLHGNPPQPECRSLGPVTATL</sequence>
<evidence type="ECO:0000313" key="2">
    <source>
        <dbReference type="EMBL" id="EKF21374.1"/>
    </source>
</evidence>
<dbReference type="eggNOG" id="ENOG5031Q02">
    <property type="taxonomic scope" value="Bacteria"/>
</dbReference>
<dbReference type="EMBL" id="AMRA01000146">
    <property type="protein sequence ID" value="EKF21374.1"/>
    <property type="molecule type" value="Genomic_DNA"/>
</dbReference>
<organism evidence="2 3">
    <name type="scientific">Mycolicibacterium hassiacum (strain DSM 44199 / CIP 105218 / JCM 12690 / 3849)</name>
    <name type="common">Mycobacterium hassiacum</name>
    <dbReference type="NCBI Taxonomy" id="1122247"/>
    <lineage>
        <taxon>Bacteria</taxon>
        <taxon>Bacillati</taxon>
        <taxon>Actinomycetota</taxon>
        <taxon>Actinomycetes</taxon>
        <taxon>Mycobacteriales</taxon>
        <taxon>Mycobacteriaceae</taxon>
        <taxon>Mycolicibacterium</taxon>
    </lineage>
</organism>
<accession>K5BIH5</accession>
<name>K5BIH5_MYCHD</name>
<dbReference type="RefSeq" id="WP_005632264.1">
    <property type="nucleotide sequence ID" value="NZ_AMRA01000146.1"/>
</dbReference>
<reference evidence="2 3" key="1">
    <citation type="journal article" date="2012" name="J. Bacteriol.">
        <title>Genome sequence of Mycobacterium hassiacum DSM 44199, a rare source of heat-stable mycobacterial proteins.</title>
        <authorList>
            <person name="Tiago I."/>
            <person name="Maranha A."/>
            <person name="Mendes V."/>
            <person name="Alarico S."/>
            <person name="Moynihan P.J."/>
            <person name="Clarke A.J."/>
            <person name="Macedo-Ribeiro S."/>
            <person name="Pereira P.J."/>
            <person name="Empadinhas N."/>
        </authorList>
    </citation>
    <scope>NUCLEOTIDE SEQUENCE [LARGE SCALE GENOMIC DNA]</scope>
    <source>
        <strain evidence="3">DSM 44199 / CIP 105218 / JCM 12690 / 3849</strain>
    </source>
</reference>
<dbReference type="OrthoDB" id="4730647at2"/>
<comment type="caution">
    <text evidence="2">The sequence shown here is derived from an EMBL/GenBank/DDBJ whole genome shotgun (WGS) entry which is preliminary data.</text>
</comment>
<keyword evidence="3" id="KW-1185">Reference proteome</keyword>